<keyword evidence="2" id="KW-1185">Reference proteome</keyword>
<accession>A0AAN9L788</accession>
<dbReference type="AlphaFoldDB" id="A0AAN9L788"/>
<evidence type="ECO:0000313" key="2">
    <source>
        <dbReference type="Proteomes" id="UP001367508"/>
    </source>
</evidence>
<dbReference type="EMBL" id="JAYMYQ010000005">
    <property type="protein sequence ID" value="KAK7330086.1"/>
    <property type="molecule type" value="Genomic_DNA"/>
</dbReference>
<name>A0AAN9L788_CANGL</name>
<sequence length="115" mass="13478">MLEAYIKTGKGVWLCTAVVKSGRDMREWGRPIQRQCYAKGCFHHIKGLFTALRVQNCSCWLKGCVYEYATIGDRCAIIQKNEKESYPFLRCYYPHYKLWDENNGNSETSEAIQYF</sequence>
<reference evidence="1 2" key="1">
    <citation type="submission" date="2024-01" db="EMBL/GenBank/DDBJ databases">
        <title>The genomes of 5 underutilized Papilionoideae crops provide insights into root nodulation and disease resistanc.</title>
        <authorList>
            <person name="Jiang F."/>
        </authorList>
    </citation>
    <scope>NUCLEOTIDE SEQUENCE [LARGE SCALE GENOMIC DNA]</scope>
    <source>
        <strain evidence="1">LVBAO_FW01</strain>
        <tissue evidence="1">Leaves</tissue>
    </source>
</reference>
<evidence type="ECO:0000313" key="1">
    <source>
        <dbReference type="EMBL" id="KAK7330086.1"/>
    </source>
</evidence>
<protein>
    <submittedName>
        <fullName evidence="1">Uncharacterized protein</fullName>
    </submittedName>
</protein>
<gene>
    <name evidence="1" type="ORF">VNO77_24272</name>
</gene>
<organism evidence="1 2">
    <name type="scientific">Canavalia gladiata</name>
    <name type="common">Sword bean</name>
    <name type="synonym">Dolichos gladiatus</name>
    <dbReference type="NCBI Taxonomy" id="3824"/>
    <lineage>
        <taxon>Eukaryota</taxon>
        <taxon>Viridiplantae</taxon>
        <taxon>Streptophyta</taxon>
        <taxon>Embryophyta</taxon>
        <taxon>Tracheophyta</taxon>
        <taxon>Spermatophyta</taxon>
        <taxon>Magnoliopsida</taxon>
        <taxon>eudicotyledons</taxon>
        <taxon>Gunneridae</taxon>
        <taxon>Pentapetalae</taxon>
        <taxon>rosids</taxon>
        <taxon>fabids</taxon>
        <taxon>Fabales</taxon>
        <taxon>Fabaceae</taxon>
        <taxon>Papilionoideae</taxon>
        <taxon>50 kb inversion clade</taxon>
        <taxon>NPAAA clade</taxon>
        <taxon>indigoferoid/millettioid clade</taxon>
        <taxon>Phaseoleae</taxon>
        <taxon>Canavalia</taxon>
    </lineage>
</organism>
<proteinExistence type="predicted"/>
<comment type="caution">
    <text evidence="1">The sequence shown here is derived from an EMBL/GenBank/DDBJ whole genome shotgun (WGS) entry which is preliminary data.</text>
</comment>
<dbReference type="Proteomes" id="UP001367508">
    <property type="component" value="Unassembled WGS sequence"/>
</dbReference>